<dbReference type="AlphaFoldDB" id="A0A9P7C5T2"/>
<dbReference type="OrthoDB" id="10272964at2759"/>
<protein>
    <submittedName>
        <fullName evidence="1">Uncharacterized protein</fullName>
    </submittedName>
</protein>
<accession>A0A9P7C5T2</accession>
<reference evidence="1" key="1">
    <citation type="journal article" date="2020" name="Microb. Genom.">
        <title>Genetic diversity of clinical and environmental Mucorales isolates obtained from an investigation of mucormycosis cases among solid organ transplant recipients.</title>
        <authorList>
            <person name="Nguyen M.H."/>
            <person name="Kaul D."/>
            <person name="Muto C."/>
            <person name="Cheng S.J."/>
            <person name="Richter R.A."/>
            <person name="Bruno V.M."/>
            <person name="Liu G."/>
            <person name="Beyhan S."/>
            <person name="Sundermann A.J."/>
            <person name="Mounaud S."/>
            <person name="Pasculle A.W."/>
            <person name="Nierman W.C."/>
            <person name="Driscoll E."/>
            <person name="Cumbie R."/>
            <person name="Clancy C.J."/>
            <person name="Dupont C.L."/>
        </authorList>
    </citation>
    <scope>NUCLEOTIDE SEQUENCE</scope>
    <source>
        <strain evidence="1">GL16</strain>
    </source>
</reference>
<dbReference type="Proteomes" id="UP000717996">
    <property type="component" value="Unassembled WGS sequence"/>
</dbReference>
<evidence type="ECO:0000313" key="2">
    <source>
        <dbReference type="Proteomes" id="UP000717996"/>
    </source>
</evidence>
<organism evidence="1 2">
    <name type="scientific">Rhizopus oryzae</name>
    <name type="common">Mucormycosis agent</name>
    <name type="synonym">Rhizopus arrhizus var. delemar</name>
    <dbReference type="NCBI Taxonomy" id="64495"/>
    <lineage>
        <taxon>Eukaryota</taxon>
        <taxon>Fungi</taxon>
        <taxon>Fungi incertae sedis</taxon>
        <taxon>Mucoromycota</taxon>
        <taxon>Mucoromycotina</taxon>
        <taxon>Mucoromycetes</taxon>
        <taxon>Mucorales</taxon>
        <taxon>Mucorineae</taxon>
        <taxon>Rhizopodaceae</taxon>
        <taxon>Rhizopus</taxon>
    </lineage>
</organism>
<comment type="caution">
    <text evidence="1">The sequence shown here is derived from an EMBL/GenBank/DDBJ whole genome shotgun (WGS) entry which is preliminary data.</text>
</comment>
<evidence type="ECO:0000313" key="1">
    <source>
        <dbReference type="EMBL" id="KAG1537051.1"/>
    </source>
</evidence>
<sequence length="76" mass="8668">MSVSTATKQIFPFAQHSNGVKQYKEHPDNFFESGKKKRRRCILIGDHRNSVVDSVDVNPSAAAARMTEHLMHLMRN</sequence>
<proteinExistence type="predicted"/>
<gene>
    <name evidence="1" type="ORF">G6F51_010606</name>
</gene>
<dbReference type="EMBL" id="JAANIT010002242">
    <property type="protein sequence ID" value="KAG1537051.1"/>
    <property type="molecule type" value="Genomic_DNA"/>
</dbReference>
<name>A0A9P7C5T2_RHIOR</name>